<protein>
    <submittedName>
        <fullName evidence="1">VanZ family protein</fullName>
    </submittedName>
</protein>
<sequence length="115" mass="11963">MSLLVSWAILFTPASGVPTAPPGTDKVIHFALFAALAATGRLAGFRARWLLPALVAYAGASELAQGVLPLGRSCELLDALVDCAGTLVAWPLRRSLGARSGTSDERRRSSGASSR</sequence>
<evidence type="ECO:0000313" key="1">
    <source>
        <dbReference type="EMBL" id="MFC7345059.1"/>
    </source>
</evidence>
<keyword evidence="2" id="KW-1185">Reference proteome</keyword>
<dbReference type="RefSeq" id="WP_380673439.1">
    <property type="nucleotide sequence ID" value="NZ_JBHTCJ010000027.1"/>
</dbReference>
<name>A0ABW2LRA5_9PSEU</name>
<dbReference type="EMBL" id="JBHTCJ010000027">
    <property type="protein sequence ID" value="MFC7345059.1"/>
    <property type="molecule type" value="Genomic_DNA"/>
</dbReference>
<dbReference type="Proteomes" id="UP001596504">
    <property type="component" value="Unassembled WGS sequence"/>
</dbReference>
<reference evidence="2" key="1">
    <citation type="journal article" date="2019" name="Int. J. Syst. Evol. Microbiol.">
        <title>The Global Catalogue of Microorganisms (GCM) 10K type strain sequencing project: providing services to taxonomists for standard genome sequencing and annotation.</title>
        <authorList>
            <consortium name="The Broad Institute Genomics Platform"/>
            <consortium name="The Broad Institute Genome Sequencing Center for Infectious Disease"/>
            <person name="Wu L."/>
            <person name="Ma J."/>
        </authorList>
    </citation>
    <scope>NUCLEOTIDE SEQUENCE [LARGE SCALE GENOMIC DNA]</scope>
    <source>
        <strain evidence="2">WLHS5</strain>
    </source>
</reference>
<proteinExistence type="predicted"/>
<evidence type="ECO:0000313" key="2">
    <source>
        <dbReference type="Proteomes" id="UP001596504"/>
    </source>
</evidence>
<comment type="caution">
    <text evidence="1">The sequence shown here is derived from an EMBL/GenBank/DDBJ whole genome shotgun (WGS) entry which is preliminary data.</text>
</comment>
<accession>A0ABW2LRA5</accession>
<organism evidence="1 2">
    <name type="scientific">Saccharopolyspora griseoalba</name>
    <dbReference type="NCBI Taxonomy" id="1431848"/>
    <lineage>
        <taxon>Bacteria</taxon>
        <taxon>Bacillati</taxon>
        <taxon>Actinomycetota</taxon>
        <taxon>Actinomycetes</taxon>
        <taxon>Pseudonocardiales</taxon>
        <taxon>Pseudonocardiaceae</taxon>
        <taxon>Saccharopolyspora</taxon>
    </lineage>
</organism>
<gene>
    <name evidence="1" type="ORF">ACFQRI_26910</name>
</gene>